<dbReference type="STRING" id="266128.ABB25_08475"/>
<dbReference type="PATRIC" id="fig|266128.3.peg.563"/>
<dbReference type="OrthoDB" id="7186639at2"/>
<dbReference type="EMBL" id="LDJH01000013">
    <property type="protein sequence ID" value="KRG57852.1"/>
    <property type="molecule type" value="Genomic_DNA"/>
</dbReference>
<evidence type="ECO:0000313" key="3">
    <source>
        <dbReference type="Proteomes" id="UP000051254"/>
    </source>
</evidence>
<feature type="signal peptide" evidence="1">
    <location>
        <begin position="1"/>
        <end position="27"/>
    </location>
</feature>
<organism evidence="2 3">
    <name type="scientific">Stenotrophomonas koreensis</name>
    <dbReference type="NCBI Taxonomy" id="266128"/>
    <lineage>
        <taxon>Bacteria</taxon>
        <taxon>Pseudomonadati</taxon>
        <taxon>Pseudomonadota</taxon>
        <taxon>Gammaproteobacteria</taxon>
        <taxon>Lysobacterales</taxon>
        <taxon>Lysobacteraceae</taxon>
        <taxon>Stenotrophomonas</taxon>
    </lineage>
</organism>
<keyword evidence="1" id="KW-0732">Signal</keyword>
<gene>
    <name evidence="2" type="ORF">ABB25_08475</name>
</gene>
<dbReference type="Proteomes" id="UP000051254">
    <property type="component" value="Unassembled WGS sequence"/>
</dbReference>
<proteinExistence type="predicted"/>
<comment type="caution">
    <text evidence="2">The sequence shown here is derived from an EMBL/GenBank/DDBJ whole genome shotgun (WGS) entry which is preliminary data.</text>
</comment>
<feature type="chain" id="PRO_5006392611" evidence="1">
    <location>
        <begin position="28"/>
        <end position="197"/>
    </location>
</feature>
<reference evidence="2 3" key="1">
    <citation type="submission" date="2015-05" db="EMBL/GenBank/DDBJ databases">
        <title>Genome sequencing and analysis of members of genus Stenotrophomonas.</title>
        <authorList>
            <person name="Patil P.P."/>
            <person name="Midha S."/>
            <person name="Patil P.B."/>
        </authorList>
    </citation>
    <scope>NUCLEOTIDE SEQUENCE [LARGE SCALE GENOMIC DNA]</scope>
    <source>
        <strain evidence="2 3">DSM 17805</strain>
    </source>
</reference>
<evidence type="ECO:0000256" key="1">
    <source>
        <dbReference type="SAM" id="SignalP"/>
    </source>
</evidence>
<dbReference type="AlphaFoldDB" id="A0A0R0BKL7"/>
<name>A0A0R0BKL7_9GAMM</name>
<protein>
    <submittedName>
        <fullName evidence="2">Uncharacterized protein</fullName>
    </submittedName>
</protein>
<dbReference type="RefSeq" id="WP_083488201.1">
    <property type="nucleotide sequence ID" value="NZ_LDJH01000013.1"/>
</dbReference>
<evidence type="ECO:0000313" key="2">
    <source>
        <dbReference type="EMBL" id="KRG57852.1"/>
    </source>
</evidence>
<sequence length="197" mass="20823">MSITRLRRPTLHATAIGGLLLSAIAHGQPASPGSPPHPDLSALVQCQASVEQFAGLTGAVDEPLQAVALGWAPRPRTNPFMAEYRLNTPVQAYGRHSDWLAISGGTVMLVLEQVSPQALAAELALEVVVDENGKFMAGRELVSRDWIDPDNGQVLIESAVIGVSTVASHVGKTLLGCTYSLDLPEEQPDSDPAPSED</sequence>
<accession>A0A0R0BKL7</accession>
<keyword evidence="3" id="KW-1185">Reference proteome</keyword>